<keyword evidence="2" id="KW-1185">Reference proteome</keyword>
<proteinExistence type="predicted"/>
<reference evidence="1" key="1">
    <citation type="submission" date="2021-02" db="EMBL/GenBank/DDBJ databases">
        <authorList>
            <consortium name="DOE Joint Genome Institute"/>
            <person name="Ahrendt S."/>
            <person name="Looney B.P."/>
            <person name="Miyauchi S."/>
            <person name="Morin E."/>
            <person name="Drula E."/>
            <person name="Courty P.E."/>
            <person name="Chicoki N."/>
            <person name="Fauchery L."/>
            <person name="Kohler A."/>
            <person name="Kuo A."/>
            <person name="Labutti K."/>
            <person name="Pangilinan J."/>
            <person name="Lipzen A."/>
            <person name="Riley R."/>
            <person name="Andreopoulos W."/>
            <person name="He G."/>
            <person name="Johnson J."/>
            <person name="Barry K.W."/>
            <person name="Grigoriev I.V."/>
            <person name="Nagy L."/>
            <person name="Hibbett D."/>
            <person name="Henrissat B."/>
            <person name="Matheny P.B."/>
            <person name="Labbe J."/>
            <person name="Martin F."/>
        </authorList>
    </citation>
    <scope>NUCLEOTIDE SEQUENCE</scope>
    <source>
        <strain evidence="1">FP105234-sp</strain>
    </source>
</reference>
<reference evidence="1" key="2">
    <citation type="journal article" date="2022" name="New Phytol.">
        <title>Evolutionary transition to the ectomycorrhizal habit in the genomes of a hyperdiverse lineage of mushroom-forming fungi.</title>
        <authorList>
            <person name="Looney B."/>
            <person name="Miyauchi S."/>
            <person name="Morin E."/>
            <person name="Drula E."/>
            <person name="Courty P.E."/>
            <person name="Kohler A."/>
            <person name="Kuo A."/>
            <person name="LaButti K."/>
            <person name="Pangilinan J."/>
            <person name="Lipzen A."/>
            <person name="Riley R."/>
            <person name="Andreopoulos W."/>
            <person name="He G."/>
            <person name="Johnson J."/>
            <person name="Nolan M."/>
            <person name="Tritt A."/>
            <person name="Barry K.W."/>
            <person name="Grigoriev I.V."/>
            <person name="Nagy L.G."/>
            <person name="Hibbett D."/>
            <person name="Henrissat B."/>
            <person name="Matheny P.B."/>
            <person name="Labbe J."/>
            <person name="Martin F.M."/>
        </authorList>
    </citation>
    <scope>NUCLEOTIDE SEQUENCE</scope>
    <source>
        <strain evidence="1">FP105234-sp</strain>
    </source>
</reference>
<evidence type="ECO:0000313" key="1">
    <source>
        <dbReference type="EMBL" id="KAI0044183.1"/>
    </source>
</evidence>
<organism evidence="1 2">
    <name type="scientific">Auriscalpium vulgare</name>
    <dbReference type="NCBI Taxonomy" id="40419"/>
    <lineage>
        <taxon>Eukaryota</taxon>
        <taxon>Fungi</taxon>
        <taxon>Dikarya</taxon>
        <taxon>Basidiomycota</taxon>
        <taxon>Agaricomycotina</taxon>
        <taxon>Agaricomycetes</taxon>
        <taxon>Russulales</taxon>
        <taxon>Auriscalpiaceae</taxon>
        <taxon>Auriscalpium</taxon>
    </lineage>
</organism>
<gene>
    <name evidence="1" type="ORF">FA95DRAFT_1608747</name>
</gene>
<comment type="caution">
    <text evidence="1">The sequence shown here is derived from an EMBL/GenBank/DDBJ whole genome shotgun (WGS) entry which is preliminary data.</text>
</comment>
<dbReference type="EMBL" id="MU275991">
    <property type="protein sequence ID" value="KAI0044183.1"/>
    <property type="molecule type" value="Genomic_DNA"/>
</dbReference>
<protein>
    <submittedName>
        <fullName evidence="1">Uncharacterized protein</fullName>
    </submittedName>
</protein>
<accession>A0ACB8RKZ4</accession>
<evidence type="ECO:0000313" key="2">
    <source>
        <dbReference type="Proteomes" id="UP000814033"/>
    </source>
</evidence>
<name>A0ACB8RKZ4_9AGAM</name>
<dbReference type="Proteomes" id="UP000814033">
    <property type="component" value="Unassembled WGS sequence"/>
</dbReference>
<sequence length="155" mass="16758">MTRVTVTVDVPTEDLAERLANLTINFSPKKSSKDGNASSAASAKSANASGVAYGEAAVPNDASVPGDGTRAKSEPEEQEPWDGEAWVIFKGVGPGVYRVDSEEFTAARGVSRLAKYKKFPTYKAARKAFDEAKRRGETRPYSRGWDKKTEHGMPS</sequence>